<evidence type="ECO:0000313" key="2">
    <source>
        <dbReference type="Proteomes" id="UP000612585"/>
    </source>
</evidence>
<dbReference type="RefSeq" id="WP_203994580.1">
    <property type="nucleotide sequence ID" value="NZ_BOPG01000024.1"/>
</dbReference>
<organism evidence="1 2">
    <name type="scientific">Virgisporangium aurantiacum</name>
    <dbReference type="NCBI Taxonomy" id="175570"/>
    <lineage>
        <taxon>Bacteria</taxon>
        <taxon>Bacillati</taxon>
        <taxon>Actinomycetota</taxon>
        <taxon>Actinomycetes</taxon>
        <taxon>Micromonosporales</taxon>
        <taxon>Micromonosporaceae</taxon>
        <taxon>Virgisporangium</taxon>
    </lineage>
</organism>
<evidence type="ECO:0000313" key="1">
    <source>
        <dbReference type="EMBL" id="GIJ56360.1"/>
    </source>
</evidence>
<sequence>MSTFMGFAVVDLEPGTDPQALFDGLAAAVQEPPLSKRVSPVAVWLADNDRVSLFATWGNAWLAEALAAAAEAGRVRRMIIGLDHDEYGAEHLILARTPAGLRRLQHVYVYPEGDRDSEGEPSLLDVPAADGAEVLDDGTVDGPVAWAAVADAYAVPIDRVAATGPYAAVAHEELGVVFTPLEPWWRAVGAEYPIGETPPTHELFG</sequence>
<dbReference type="Proteomes" id="UP000612585">
    <property type="component" value="Unassembled WGS sequence"/>
</dbReference>
<keyword evidence="2" id="KW-1185">Reference proteome</keyword>
<reference evidence="1" key="1">
    <citation type="submission" date="2021-01" db="EMBL/GenBank/DDBJ databases">
        <title>Whole genome shotgun sequence of Virgisporangium aurantiacum NBRC 16421.</title>
        <authorList>
            <person name="Komaki H."/>
            <person name="Tamura T."/>
        </authorList>
    </citation>
    <scope>NUCLEOTIDE SEQUENCE</scope>
    <source>
        <strain evidence="1">NBRC 16421</strain>
    </source>
</reference>
<accession>A0A8J3Z7H4</accession>
<gene>
    <name evidence="1" type="ORF">Vau01_038760</name>
</gene>
<dbReference type="AlphaFoldDB" id="A0A8J3Z7H4"/>
<dbReference type="EMBL" id="BOPG01000024">
    <property type="protein sequence ID" value="GIJ56360.1"/>
    <property type="molecule type" value="Genomic_DNA"/>
</dbReference>
<name>A0A8J3Z7H4_9ACTN</name>
<proteinExistence type="predicted"/>
<protein>
    <submittedName>
        <fullName evidence="1">Uncharacterized protein</fullName>
    </submittedName>
</protein>
<comment type="caution">
    <text evidence="1">The sequence shown here is derived from an EMBL/GenBank/DDBJ whole genome shotgun (WGS) entry which is preliminary data.</text>
</comment>